<dbReference type="Pfam" id="PF07542">
    <property type="entry name" value="ATP12"/>
    <property type="match status" value="1"/>
</dbReference>
<dbReference type="AlphaFoldDB" id="A0A3D9YZD5"/>
<evidence type="ECO:0000313" key="5">
    <source>
        <dbReference type="Proteomes" id="UP000256900"/>
    </source>
</evidence>
<keyword evidence="3" id="KW-0143">Chaperone</keyword>
<keyword evidence="5" id="KW-1185">Reference proteome</keyword>
<dbReference type="OrthoDB" id="9797825at2"/>
<comment type="caution">
    <text evidence="4">The sequence shown here is derived from an EMBL/GenBank/DDBJ whole genome shotgun (WGS) entry which is preliminary data.</text>
</comment>
<dbReference type="PANTHER" id="PTHR21013:SF10">
    <property type="entry name" value="ATP SYNTHASE MITOCHONDRIAL F1 COMPLEX ASSEMBLY FACTOR 2"/>
    <property type="match status" value="1"/>
</dbReference>
<dbReference type="PANTHER" id="PTHR21013">
    <property type="entry name" value="ATP SYNTHASE MITOCHONDRIAL F1 COMPLEX ASSEMBLY FACTOR 2/ATP12 PROTEIN, MITOCHONDRIAL PRECURSOR"/>
    <property type="match status" value="1"/>
</dbReference>
<dbReference type="InterPro" id="IPR023335">
    <property type="entry name" value="ATP12_ortho_dom_sf"/>
</dbReference>
<dbReference type="InterPro" id="IPR011419">
    <property type="entry name" value="ATP12_ATP_synth-F1-assembly"/>
</dbReference>
<comment type="similarity">
    <text evidence="1">Belongs to the ATP12 family.</text>
</comment>
<evidence type="ECO:0000256" key="1">
    <source>
        <dbReference type="ARBA" id="ARBA00008231"/>
    </source>
</evidence>
<reference evidence="4 5" key="1">
    <citation type="submission" date="2018-08" db="EMBL/GenBank/DDBJ databases">
        <title>Genomic Encyclopedia of Type Strains, Phase IV (KMG-IV): sequencing the most valuable type-strain genomes for metagenomic binning, comparative biology and taxonomic classification.</title>
        <authorList>
            <person name="Goeker M."/>
        </authorList>
    </citation>
    <scope>NUCLEOTIDE SEQUENCE [LARGE SCALE GENOMIC DNA]</scope>
    <source>
        <strain evidence="4 5">BW863</strain>
    </source>
</reference>
<dbReference type="SUPFAM" id="SSF160909">
    <property type="entry name" value="ATP12-like"/>
    <property type="match status" value="1"/>
</dbReference>
<dbReference type="EMBL" id="QUMO01000002">
    <property type="protein sequence ID" value="REF87961.1"/>
    <property type="molecule type" value="Genomic_DNA"/>
</dbReference>
<gene>
    <name evidence="4" type="ORF">DES32_1600</name>
</gene>
<dbReference type="Gene3D" id="3.30.2180.10">
    <property type="entry name" value="ATP12-like"/>
    <property type="match status" value="1"/>
</dbReference>
<dbReference type="Gene3D" id="1.10.3580.10">
    <property type="entry name" value="ATP12 ATPase"/>
    <property type="match status" value="1"/>
</dbReference>
<proteinExistence type="inferred from homology"/>
<evidence type="ECO:0000256" key="2">
    <source>
        <dbReference type="ARBA" id="ARBA00022946"/>
    </source>
</evidence>
<dbReference type="InterPro" id="IPR042272">
    <property type="entry name" value="ATP12_ATP_synth-F1-assembly_N"/>
</dbReference>
<evidence type="ECO:0000256" key="3">
    <source>
        <dbReference type="ARBA" id="ARBA00023186"/>
    </source>
</evidence>
<protein>
    <submittedName>
        <fullName evidence="4">Chaperone required for assembly of F1-ATPase</fullName>
    </submittedName>
</protein>
<evidence type="ECO:0000313" key="4">
    <source>
        <dbReference type="EMBL" id="REF87961.1"/>
    </source>
</evidence>
<name>A0A3D9YZD5_9HYPH</name>
<organism evidence="4 5">
    <name type="scientific">Methylovirgula ligni</name>
    <dbReference type="NCBI Taxonomy" id="569860"/>
    <lineage>
        <taxon>Bacteria</taxon>
        <taxon>Pseudomonadati</taxon>
        <taxon>Pseudomonadota</taxon>
        <taxon>Alphaproteobacteria</taxon>
        <taxon>Hyphomicrobiales</taxon>
        <taxon>Beijerinckiaceae</taxon>
        <taxon>Methylovirgula</taxon>
    </lineage>
</organism>
<accession>A0A3D9YZD5</accession>
<dbReference type="RefSeq" id="WP_115836096.1">
    <property type="nucleotide sequence ID" value="NZ_CP025086.1"/>
</dbReference>
<sequence length="265" mass="28135">MREDLTTPPAEPSDPIALARRDMQKPLPQRFYKEVGIAPSGTGFALVLDGRVAKTPAKSELVLPSAALAEAVAGEWRAQGDKIDFATMPLTRLAFTAIDGVAHQMDAVIDEIAKYAETDLVCYRAAEPASLAEAQAAAWDPVLDFAAAQLGARFFCAEGVVFVAQPPEARAAVRARIAEIAAGPAAPFLLASLSVMTALAGSILIALALAEGSHSLDQAWAAAHVDEDFQVRQWGTDSEATARRSRRFADMAAAETVWKLSQAPH</sequence>
<dbReference type="Proteomes" id="UP000256900">
    <property type="component" value="Unassembled WGS sequence"/>
</dbReference>
<dbReference type="GO" id="GO:0043461">
    <property type="term" value="P:proton-transporting ATP synthase complex assembly"/>
    <property type="evidence" value="ECO:0007669"/>
    <property type="project" value="InterPro"/>
</dbReference>
<keyword evidence="2" id="KW-0809">Transit peptide</keyword>